<sequence length="178" mass="17915">MTTPYLGEIDLFAFGFAPRGYALCNGQLLPIVQNQALFSLLGTQFGGDGQTTFALPDLRGCCVVGADTAQYFPGAKGGETAHTLSVPEMPAHQHALGASTAAGGTDSPAGAVLAQASGDDGHGGQTPYNIYVADTAPGQVLAAAALAQAGAGQAHPNMMPSTTLSYCIALQGVFPSQS</sequence>
<dbReference type="InterPro" id="IPR011083">
    <property type="entry name" value="Phage_tail_collar_dom"/>
</dbReference>
<dbReference type="Gene3D" id="3.90.1340.10">
    <property type="entry name" value="Phage tail collar domain"/>
    <property type="match status" value="1"/>
</dbReference>
<organism evidence="3 4">
    <name type="scientific">Acidisphaera rubrifaciens HS-AP3</name>
    <dbReference type="NCBI Taxonomy" id="1231350"/>
    <lineage>
        <taxon>Bacteria</taxon>
        <taxon>Pseudomonadati</taxon>
        <taxon>Pseudomonadota</taxon>
        <taxon>Alphaproteobacteria</taxon>
        <taxon>Acetobacterales</taxon>
        <taxon>Acetobacteraceae</taxon>
        <taxon>Acidisphaera</taxon>
    </lineage>
</organism>
<gene>
    <name evidence="3" type="ORF">Asru_1121_02</name>
</gene>
<dbReference type="Pfam" id="PF07484">
    <property type="entry name" value="Collar"/>
    <property type="match status" value="1"/>
</dbReference>
<dbReference type="EMBL" id="BANB01001111">
    <property type="protein sequence ID" value="GAN78553.1"/>
    <property type="molecule type" value="Genomic_DNA"/>
</dbReference>
<comment type="caution">
    <text evidence="3">The sequence shown here is derived from an EMBL/GenBank/DDBJ whole genome shotgun (WGS) entry which is preliminary data.</text>
</comment>
<protein>
    <submittedName>
        <fullName evidence="3">Tail collar domain-containing protein</fullName>
    </submittedName>
</protein>
<dbReference type="SUPFAM" id="SSF88874">
    <property type="entry name" value="Receptor-binding domain of short tail fibre protein gp12"/>
    <property type="match status" value="1"/>
</dbReference>
<proteinExistence type="predicted"/>
<evidence type="ECO:0000313" key="4">
    <source>
        <dbReference type="Proteomes" id="UP000032680"/>
    </source>
</evidence>
<dbReference type="RefSeq" id="WP_048863439.1">
    <property type="nucleotide sequence ID" value="NZ_BANB01001111.1"/>
</dbReference>
<dbReference type="InterPro" id="IPR037053">
    <property type="entry name" value="Phage_tail_collar_dom_sf"/>
</dbReference>
<evidence type="ECO:0000259" key="2">
    <source>
        <dbReference type="Pfam" id="PF07484"/>
    </source>
</evidence>
<feature type="domain" description="Phage tail collar" evidence="2">
    <location>
        <begin position="7"/>
        <end position="60"/>
    </location>
</feature>
<dbReference type="OrthoDB" id="7284755at2"/>
<feature type="region of interest" description="Disordered" evidence="1">
    <location>
        <begin position="95"/>
        <end position="120"/>
    </location>
</feature>
<dbReference type="AlphaFoldDB" id="A0A0D6PBG5"/>
<accession>A0A0D6PBG5</accession>
<dbReference type="Proteomes" id="UP000032680">
    <property type="component" value="Unassembled WGS sequence"/>
</dbReference>
<keyword evidence="4" id="KW-1185">Reference proteome</keyword>
<evidence type="ECO:0000256" key="1">
    <source>
        <dbReference type="SAM" id="MobiDB-lite"/>
    </source>
</evidence>
<reference evidence="3 4" key="1">
    <citation type="submission" date="2012-11" db="EMBL/GenBank/DDBJ databases">
        <title>Whole genome sequence of Acidisphaera rubrifaciens HS-AP3.</title>
        <authorList>
            <person name="Azuma Y."/>
            <person name="Higashiura N."/>
            <person name="Hirakawa H."/>
            <person name="Matsushita K."/>
        </authorList>
    </citation>
    <scope>NUCLEOTIDE SEQUENCE [LARGE SCALE GENOMIC DNA]</scope>
    <source>
        <strain evidence="3 4">HS-AP3</strain>
    </source>
</reference>
<name>A0A0D6PBG5_9PROT</name>
<evidence type="ECO:0000313" key="3">
    <source>
        <dbReference type="EMBL" id="GAN78553.1"/>
    </source>
</evidence>